<organism evidence="2">
    <name type="scientific">Candidatus Kentrum sp. LPFa</name>
    <dbReference type="NCBI Taxonomy" id="2126335"/>
    <lineage>
        <taxon>Bacteria</taxon>
        <taxon>Pseudomonadati</taxon>
        <taxon>Pseudomonadota</taxon>
        <taxon>Gammaproteobacteria</taxon>
        <taxon>Candidatus Kentrum</taxon>
    </lineage>
</organism>
<evidence type="ECO:0000313" key="3">
    <source>
        <dbReference type="EMBL" id="VFK31838.1"/>
    </source>
</evidence>
<proteinExistence type="predicted"/>
<dbReference type="EMBL" id="CAADFM010000139">
    <property type="protein sequence ID" value="VFK16109.1"/>
    <property type="molecule type" value="Genomic_DNA"/>
</dbReference>
<sequence length="83" mass="8682">MTNSRETNERAASAALEILRGSGPAPLQRKVLPEAVYSRAASAAVKILRDGSYSKPKKTSVDPPVASMVASPAETNGPAKFGR</sequence>
<reference evidence="2" key="1">
    <citation type="submission" date="2019-02" db="EMBL/GenBank/DDBJ databases">
        <authorList>
            <person name="Gruber-Vodicka R. H."/>
            <person name="Seah K. B. B."/>
        </authorList>
    </citation>
    <scope>NUCLEOTIDE SEQUENCE</scope>
    <source>
        <strain evidence="2">BECK_S312</strain>
        <strain evidence="3">BECK_S426</strain>
    </source>
</reference>
<evidence type="ECO:0000313" key="2">
    <source>
        <dbReference type="EMBL" id="VFK16109.1"/>
    </source>
</evidence>
<name>A0A450WG87_9GAMM</name>
<protein>
    <submittedName>
        <fullName evidence="2">Uncharacterized protein</fullName>
    </submittedName>
</protein>
<gene>
    <name evidence="2" type="ORF">BECKLPF1236A_GA0070988_101396</name>
    <name evidence="3" type="ORF">BECKLPF1236C_GA0070990_101506</name>
</gene>
<evidence type="ECO:0000256" key="1">
    <source>
        <dbReference type="SAM" id="MobiDB-lite"/>
    </source>
</evidence>
<accession>A0A450WG87</accession>
<feature type="region of interest" description="Disordered" evidence="1">
    <location>
        <begin position="51"/>
        <end position="83"/>
    </location>
</feature>
<dbReference type="EMBL" id="CAADFP010000150">
    <property type="protein sequence ID" value="VFK31838.1"/>
    <property type="molecule type" value="Genomic_DNA"/>
</dbReference>
<dbReference type="AlphaFoldDB" id="A0A450WG87"/>